<evidence type="ECO:0000256" key="2">
    <source>
        <dbReference type="ARBA" id="ARBA00022801"/>
    </source>
</evidence>
<dbReference type="CDD" id="cd09999">
    <property type="entry name" value="Arginase-like_1"/>
    <property type="match status" value="1"/>
</dbReference>
<dbReference type="Gene3D" id="3.40.800.10">
    <property type="entry name" value="Ureohydrolase domain"/>
    <property type="match status" value="1"/>
</dbReference>
<organism evidence="5 6">
    <name type="scientific">Palleronia sediminis</name>
    <dbReference type="NCBI Taxonomy" id="2547833"/>
    <lineage>
        <taxon>Bacteria</taxon>
        <taxon>Pseudomonadati</taxon>
        <taxon>Pseudomonadota</taxon>
        <taxon>Alphaproteobacteria</taxon>
        <taxon>Rhodobacterales</taxon>
        <taxon>Roseobacteraceae</taxon>
        <taxon>Palleronia</taxon>
    </lineage>
</organism>
<comment type="similarity">
    <text evidence="4">Belongs to the arginase family.</text>
</comment>
<proteinExistence type="inferred from homology"/>
<evidence type="ECO:0000256" key="4">
    <source>
        <dbReference type="PROSITE-ProRule" id="PRU00742"/>
    </source>
</evidence>
<dbReference type="OrthoDB" id="9788689at2"/>
<name>A0A4R5ZT36_9RHOB</name>
<dbReference type="GO" id="GO:0005829">
    <property type="term" value="C:cytosol"/>
    <property type="evidence" value="ECO:0007669"/>
    <property type="project" value="TreeGrafter"/>
</dbReference>
<keyword evidence="1" id="KW-0479">Metal-binding</keyword>
<sequence length="319" mass="34425">MQSSRPAVRTERDFAAVARTAALAVEHRKHRCHLRGVKKVEIILAPYHGGVREDRVGAGPIRLMEMGLEEALKRYSVETHVSDLGHIPECEGEVGRAFEVKRRVALTVSEAISAGRFPLVLSGNCNAEVGTYAGLGSPDVPLIWFDGHTDFYTPDNIEHGYLDSMGAATLTGQCWQRFAKTVPGFSPLDPRRLIYCGSRNLEPSLLERLSEAGVSMVEGGANRSGPFAEALDVLLPTSSQKVLVHLDMDCIDPAEGVANEYAEPGGLGEKDLLACLDKILARSEPLGLTVASYDPSQAGGDRIGEIAIEAITRAVAHRD</sequence>
<evidence type="ECO:0000313" key="6">
    <source>
        <dbReference type="Proteomes" id="UP000295701"/>
    </source>
</evidence>
<comment type="caution">
    <text evidence="5">The sequence shown here is derived from an EMBL/GenBank/DDBJ whole genome shotgun (WGS) entry which is preliminary data.</text>
</comment>
<keyword evidence="3" id="KW-0464">Manganese</keyword>
<dbReference type="InterPro" id="IPR006035">
    <property type="entry name" value="Ureohydrolase"/>
</dbReference>
<dbReference type="PANTHER" id="PTHR43782">
    <property type="entry name" value="ARGINASE"/>
    <property type="match status" value="1"/>
</dbReference>
<dbReference type="PANTHER" id="PTHR43782:SF3">
    <property type="entry name" value="ARGINASE"/>
    <property type="match status" value="1"/>
</dbReference>
<dbReference type="InterPro" id="IPR023696">
    <property type="entry name" value="Ureohydrolase_dom_sf"/>
</dbReference>
<protein>
    <submittedName>
        <fullName evidence="5">Arginase family protein</fullName>
    </submittedName>
</protein>
<evidence type="ECO:0000256" key="3">
    <source>
        <dbReference type="ARBA" id="ARBA00023211"/>
    </source>
</evidence>
<dbReference type="Pfam" id="PF00491">
    <property type="entry name" value="Arginase"/>
    <property type="match status" value="1"/>
</dbReference>
<evidence type="ECO:0000256" key="1">
    <source>
        <dbReference type="ARBA" id="ARBA00022723"/>
    </source>
</evidence>
<dbReference type="Proteomes" id="UP000295701">
    <property type="component" value="Unassembled WGS sequence"/>
</dbReference>
<dbReference type="SUPFAM" id="SSF52768">
    <property type="entry name" value="Arginase/deacetylase"/>
    <property type="match status" value="1"/>
</dbReference>
<dbReference type="GO" id="GO:0030145">
    <property type="term" value="F:manganese ion binding"/>
    <property type="evidence" value="ECO:0007669"/>
    <property type="project" value="TreeGrafter"/>
</dbReference>
<dbReference type="AlphaFoldDB" id="A0A4R5ZT36"/>
<dbReference type="PROSITE" id="PS51409">
    <property type="entry name" value="ARGINASE_2"/>
    <property type="match status" value="1"/>
</dbReference>
<keyword evidence="6" id="KW-1185">Reference proteome</keyword>
<accession>A0A4R5ZT36</accession>
<keyword evidence="2" id="KW-0378">Hydrolase</keyword>
<evidence type="ECO:0000313" key="5">
    <source>
        <dbReference type="EMBL" id="TDL74110.1"/>
    </source>
</evidence>
<dbReference type="EMBL" id="SNAA01000042">
    <property type="protein sequence ID" value="TDL74110.1"/>
    <property type="molecule type" value="Genomic_DNA"/>
</dbReference>
<gene>
    <name evidence="5" type="ORF">E2L08_16735</name>
</gene>
<dbReference type="GO" id="GO:0004053">
    <property type="term" value="F:arginase activity"/>
    <property type="evidence" value="ECO:0007669"/>
    <property type="project" value="TreeGrafter"/>
</dbReference>
<reference evidence="5 6" key="1">
    <citation type="submission" date="2019-03" db="EMBL/GenBank/DDBJ databases">
        <title>Primorskyibacter sp. SS33 isolated from sediments.</title>
        <authorList>
            <person name="Xunke S."/>
        </authorList>
    </citation>
    <scope>NUCLEOTIDE SEQUENCE [LARGE SCALE GENOMIC DNA]</scope>
    <source>
        <strain evidence="5 6">SS33</strain>
    </source>
</reference>